<accession>A0A4Y7U323</accession>
<evidence type="ECO:0000313" key="3">
    <source>
        <dbReference type="Proteomes" id="UP000298340"/>
    </source>
</evidence>
<name>A0A4Y7U323_9FLAO</name>
<keyword evidence="1" id="KW-0472">Membrane</keyword>
<keyword evidence="1" id="KW-0812">Transmembrane</keyword>
<protein>
    <submittedName>
        <fullName evidence="2">Teichoic acid ABC transporter permease</fullName>
    </submittedName>
</protein>
<evidence type="ECO:0000256" key="1">
    <source>
        <dbReference type="SAM" id="Phobius"/>
    </source>
</evidence>
<dbReference type="Proteomes" id="UP000298340">
    <property type="component" value="Unassembled WGS sequence"/>
</dbReference>
<proteinExistence type="predicted"/>
<feature type="non-terminal residue" evidence="2">
    <location>
        <position position="61"/>
    </location>
</feature>
<dbReference type="AlphaFoldDB" id="A0A4Y7U323"/>
<organism evidence="2 3">
    <name type="scientific">Flavobacterium circumlabens</name>
    <dbReference type="NCBI Taxonomy" id="2133765"/>
    <lineage>
        <taxon>Bacteria</taxon>
        <taxon>Pseudomonadati</taxon>
        <taxon>Bacteroidota</taxon>
        <taxon>Flavobacteriia</taxon>
        <taxon>Flavobacteriales</taxon>
        <taxon>Flavobacteriaceae</taxon>
        <taxon>Flavobacterium</taxon>
    </lineage>
</organism>
<keyword evidence="1" id="KW-1133">Transmembrane helix</keyword>
<sequence>MSSFVFILKEQVKNIYLIKRLANFEIRIANTNNYLGTAWELINPMIQIAIYWFIFGLGFRS</sequence>
<feature type="transmembrane region" description="Helical" evidence="1">
    <location>
        <begin position="41"/>
        <end position="59"/>
    </location>
</feature>
<comment type="caution">
    <text evidence="2">The sequence shown here is derived from an EMBL/GenBank/DDBJ whole genome shotgun (WGS) entry which is preliminary data.</text>
</comment>
<reference evidence="2 3" key="1">
    <citation type="journal article" date="2018" name="Syst. Appl. Microbiol.">
        <title>Flavobacterium circumlabens sp. nov. and Flavobacterium cupreum sp. nov., two psychrotrophic species isolated from Antarctic environmental samples.</title>
        <authorList>
            <person name="Kralova S."/>
            <person name="Busse H.J."/>
            <person name="Svec P."/>
            <person name="Maslanova I."/>
            <person name="Stankova E."/>
            <person name="Bartak M."/>
            <person name="Sedlacek I."/>
        </authorList>
    </citation>
    <scope>NUCLEOTIDE SEQUENCE [LARGE SCALE GENOMIC DNA]</scope>
    <source>
        <strain evidence="2 3">CCM 8828</strain>
    </source>
</reference>
<evidence type="ECO:0000313" key="2">
    <source>
        <dbReference type="EMBL" id="TEB40815.1"/>
    </source>
</evidence>
<gene>
    <name evidence="2" type="ORF">D0809_28690</name>
</gene>
<dbReference type="EMBL" id="QWDN01000877">
    <property type="protein sequence ID" value="TEB40815.1"/>
    <property type="molecule type" value="Genomic_DNA"/>
</dbReference>